<dbReference type="EMBL" id="BAVR01000077">
    <property type="protein sequence ID" value="GAE90552.1"/>
    <property type="molecule type" value="Genomic_DNA"/>
</dbReference>
<gene>
    <name evidence="1" type="ORF">JCM21531_4175</name>
</gene>
<dbReference type="STRING" id="1294263.JCM21531_4175"/>
<name>W4VBI1_9FIRM</name>
<reference evidence="1" key="1">
    <citation type="journal article" date="2014" name="Genome Announc.">
        <title>Draft Genome Sequence of Clostridium straminisolvens Strain JCM 21531T, Isolated from a Cellulose-Degrading Bacterial Community.</title>
        <authorList>
            <person name="Yuki M."/>
            <person name="Oshima K."/>
            <person name="Suda W."/>
            <person name="Sakamoto M."/>
            <person name="Kitamura K."/>
            <person name="Iida T."/>
            <person name="Hattori M."/>
            <person name="Ohkuma M."/>
        </authorList>
    </citation>
    <scope>NUCLEOTIDE SEQUENCE [LARGE SCALE GENOMIC DNA]</scope>
    <source>
        <strain evidence="1">JCM 21531</strain>
    </source>
</reference>
<sequence>MMESNVENFLKKVSTTVTDYIDSKVDLLIDKAFASTENPLKEVVCSAEELFDDLEVSLNVEIEREIGDIKI</sequence>
<dbReference type="Proteomes" id="UP000019109">
    <property type="component" value="Unassembled WGS sequence"/>
</dbReference>
<evidence type="ECO:0000313" key="1">
    <source>
        <dbReference type="EMBL" id="GAE90552.1"/>
    </source>
</evidence>
<evidence type="ECO:0000313" key="2">
    <source>
        <dbReference type="Proteomes" id="UP000019109"/>
    </source>
</evidence>
<keyword evidence="2" id="KW-1185">Reference proteome</keyword>
<dbReference type="AlphaFoldDB" id="W4VBI1"/>
<accession>W4VBI1</accession>
<protein>
    <submittedName>
        <fullName evidence="1">Uncharacterized protein</fullName>
    </submittedName>
</protein>
<comment type="caution">
    <text evidence="1">The sequence shown here is derived from an EMBL/GenBank/DDBJ whole genome shotgun (WGS) entry which is preliminary data.</text>
</comment>
<proteinExistence type="predicted"/>
<organism evidence="1 2">
    <name type="scientific">Acetivibrio straminisolvens JCM 21531</name>
    <dbReference type="NCBI Taxonomy" id="1294263"/>
    <lineage>
        <taxon>Bacteria</taxon>
        <taxon>Bacillati</taxon>
        <taxon>Bacillota</taxon>
        <taxon>Clostridia</taxon>
        <taxon>Eubacteriales</taxon>
        <taxon>Oscillospiraceae</taxon>
        <taxon>Acetivibrio</taxon>
    </lineage>
</organism>